<dbReference type="Proteomes" id="UP000316854">
    <property type="component" value="Segment"/>
</dbReference>
<name>A0A514A3V7_9CAUD</name>
<dbReference type="RefSeq" id="YP_010666431.1">
    <property type="nucleotide sequence ID" value="NC_070942.1"/>
</dbReference>
<organism evidence="1 2">
    <name type="scientific">Arthrobacter phage Xenomorph</name>
    <dbReference type="NCBI Taxonomy" id="2591069"/>
    <lineage>
        <taxon>Viruses</taxon>
        <taxon>Duplodnaviria</taxon>
        <taxon>Heunggongvirae</taxon>
        <taxon>Uroviricota</taxon>
        <taxon>Caudoviricetes</taxon>
        <taxon>Mudcatvirus</taxon>
        <taxon>Mudcatvirus xenomorph</taxon>
    </lineage>
</organism>
<dbReference type="KEGG" id="vg:77942534"/>
<reference evidence="1 2" key="1">
    <citation type="submission" date="2019-05" db="EMBL/GenBank/DDBJ databases">
        <authorList>
            <person name="Beckman L.J."/>
            <person name="Conner K.M."/>
            <person name="Flanagan R.M."/>
            <person name="Fortman E.C."/>
            <person name="Jutte T."/>
            <person name="Keaney A.M."/>
            <person name="Kees M.D."/>
            <person name="Kesav N.R."/>
            <person name="Montag M.W."/>
            <person name="Nicolozakes S.J."/>
            <person name="Randall S.G."/>
            <person name="Ball S.L."/>
            <person name="Breitenberger C.A."/>
            <person name="Daniels C.J."/>
            <person name="Garlena R.A."/>
            <person name="Russell D.A."/>
            <person name="Pope W.H."/>
            <person name="Jacobs-Sera D."/>
            <person name="Hatfull G.F."/>
        </authorList>
    </citation>
    <scope>NUCLEOTIDE SEQUENCE [LARGE SCALE GENOMIC DNA]</scope>
</reference>
<dbReference type="GeneID" id="77942534"/>
<dbReference type="EMBL" id="MK919473">
    <property type="protein sequence ID" value="QDH47960.1"/>
    <property type="molecule type" value="Genomic_DNA"/>
</dbReference>
<gene>
    <name evidence="1" type="primary">47</name>
    <name evidence="1" type="ORF">SEA_XENOMORPH_47</name>
</gene>
<protein>
    <submittedName>
        <fullName evidence="1">Uncharacterized protein</fullName>
    </submittedName>
</protein>
<evidence type="ECO:0000313" key="2">
    <source>
        <dbReference type="Proteomes" id="UP000316854"/>
    </source>
</evidence>
<accession>A0A514A3V7</accession>
<evidence type="ECO:0000313" key="1">
    <source>
        <dbReference type="EMBL" id="QDH47960.1"/>
    </source>
</evidence>
<keyword evidence="2" id="KW-1185">Reference proteome</keyword>
<sequence length="86" mass="9833">MAYTKRPLKVEVKHVKGNLVAAINWCIANHISAKVFDASTIIVHTNQGYIPVKNNQWIVQDELGNVTIHENHEMNLLYTNYDEDAE</sequence>
<proteinExistence type="predicted"/>